<evidence type="ECO:0000313" key="2">
    <source>
        <dbReference type="EMBL" id="KKL59641.1"/>
    </source>
</evidence>
<sequence length="556" mass="61907">MTKRSSQNLGILLVVLMCLGYFTTIAFFSLDKSEKLLNIPRTSANEIIVITPENKIYSEPMSGYYPATYGFENEVNGTGGTDITFVDYDGSSGAGYLSIVPKIGNHEKVLKSNDGGGTGNFANLNNNFSSIQNNGTVEYWMNTEDAYYQNAFIIRRETSNNLCGVRFWEDQFQVLTTGGWSFISGAPTALDNTWYHIRIDFESTSGLYMGLAQYNSRLFINGDEYGPYAFESNVNDATEAYITTQSTSPDYNMYLDAVSYSWDDDYNIGDNLNEGLLLSYENSTNLDWQGYSLDGQANTTILGNTTIPMPADGPHSIQVFGNNSGGVMYESDIRYFTVDTSGEPPSPYINIITPENRTYTEPMSNLSLSFESNINLDWIGYSLDGQINITISGNTTIPLPADGHHIIQLFGNDSLGVNYESNIRYFAIDILAPIISGIEFIIELELYSYYTMHWDIIDISGGTYIILKNSSIVSAGSFQNNDVISINVDTIKLGYLNYTLIAQDLYNKTSSHTVIVKIISQEQPDSMIPGFNVLFLFTVALITIGIIIKFKFKNKK</sequence>
<comment type="caution">
    <text evidence="2">The sequence shown here is derived from an EMBL/GenBank/DDBJ whole genome shotgun (WGS) entry which is preliminary data.</text>
</comment>
<feature type="transmembrane region" description="Helical" evidence="1">
    <location>
        <begin position="527"/>
        <end position="548"/>
    </location>
</feature>
<protein>
    <recommendedName>
        <fullName evidence="3">LamG-like jellyroll fold domain-containing protein</fullName>
    </recommendedName>
</protein>
<dbReference type="SUPFAM" id="SSF49899">
    <property type="entry name" value="Concanavalin A-like lectins/glucanases"/>
    <property type="match status" value="1"/>
</dbReference>
<gene>
    <name evidence="2" type="ORF">LCGC14_2213290</name>
</gene>
<name>A0A0F9E0L9_9ZZZZ</name>
<evidence type="ECO:0000256" key="1">
    <source>
        <dbReference type="SAM" id="Phobius"/>
    </source>
</evidence>
<dbReference type="EMBL" id="LAZR01029416">
    <property type="protein sequence ID" value="KKL59641.1"/>
    <property type="molecule type" value="Genomic_DNA"/>
</dbReference>
<accession>A0A0F9E0L9</accession>
<organism evidence="2">
    <name type="scientific">marine sediment metagenome</name>
    <dbReference type="NCBI Taxonomy" id="412755"/>
    <lineage>
        <taxon>unclassified sequences</taxon>
        <taxon>metagenomes</taxon>
        <taxon>ecological metagenomes</taxon>
    </lineage>
</organism>
<proteinExistence type="predicted"/>
<keyword evidence="1" id="KW-0812">Transmembrane</keyword>
<dbReference type="AlphaFoldDB" id="A0A0F9E0L9"/>
<keyword evidence="1" id="KW-1133">Transmembrane helix</keyword>
<evidence type="ECO:0008006" key="3">
    <source>
        <dbReference type="Google" id="ProtNLM"/>
    </source>
</evidence>
<dbReference type="Gene3D" id="2.60.120.200">
    <property type="match status" value="1"/>
</dbReference>
<reference evidence="2" key="1">
    <citation type="journal article" date="2015" name="Nature">
        <title>Complex archaea that bridge the gap between prokaryotes and eukaryotes.</title>
        <authorList>
            <person name="Spang A."/>
            <person name="Saw J.H."/>
            <person name="Jorgensen S.L."/>
            <person name="Zaremba-Niedzwiedzka K."/>
            <person name="Martijn J."/>
            <person name="Lind A.E."/>
            <person name="van Eijk R."/>
            <person name="Schleper C."/>
            <person name="Guy L."/>
            <person name="Ettema T.J."/>
        </authorList>
    </citation>
    <scope>NUCLEOTIDE SEQUENCE</scope>
</reference>
<dbReference type="InterPro" id="IPR013320">
    <property type="entry name" value="ConA-like_dom_sf"/>
</dbReference>
<keyword evidence="1" id="KW-0472">Membrane</keyword>
<feature type="transmembrane region" description="Helical" evidence="1">
    <location>
        <begin position="9"/>
        <end position="30"/>
    </location>
</feature>